<protein>
    <submittedName>
        <fullName evidence="2">Retron-type reverse transcriptase</fullName>
    </submittedName>
</protein>
<organism evidence="2 3">
    <name type="scientific">Enterocloster clostridioformis</name>
    <dbReference type="NCBI Taxonomy" id="1531"/>
    <lineage>
        <taxon>Bacteria</taxon>
        <taxon>Bacillati</taxon>
        <taxon>Bacillota</taxon>
        <taxon>Clostridia</taxon>
        <taxon>Lachnospirales</taxon>
        <taxon>Lachnospiraceae</taxon>
        <taxon>Enterocloster</taxon>
    </lineage>
</organism>
<keyword evidence="2" id="KW-0695">RNA-directed DNA polymerase</keyword>
<dbReference type="Proteomes" id="UP000251853">
    <property type="component" value="Unassembled WGS sequence"/>
</dbReference>
<proteinExistence type="predicted"/>
<dbReference type="InterPro" id="IPR051083">
    <property type="entry name" value="GrpII_Intron_Splice-Mob/Def"/>
</dbReference>
<dbReference type="GO" id="GO:0006397">
    <property type="term" value="P:mRNA processing"/>
    <property type="evidence" value="ECO:0007669"/>
    <property type="project" value="InterPro"/>
</dbReference>
<dbReference type="Pfam" id="PF00078">
    <property type="entry name" value="RVT_1"/>
    <property type="match status" value="2"/>
</dbReference>
<dbReference type="PANTHER" id="PTHR34047">
    <property type="entry name" value="NUCLEAR INTRON MATURASE 1, MITOCHONDRIAL-RELATED"/>
    <property type="match status" value="1"/>
</dbReference>
<reference evidence="2 3" key="1">
    <citation type="submission" date="2018-06" db="EMBL/GenBank/DDBJ databases">
        <authorList>
            <consortium name="Pathogen Informatics"/>
            <person name="Doyle S."/>
        </authorList>
    </citation>
    <scope>NUCLEOTIDE SEQUENCE [LARGE SCALE GENOMIC DNA]</scope>
    <source>
        <strain evidence="2 3">NCTC11224</strain>
    </source>
</reference>
<dbReference type="InterPro" id="IPR000477">
    <property type="entry name" value="RT_dom"/>
</dbReference>
<dbReference type="CDD" id="cd01651">
    <property type="entry name" value="RT_G2_intron"/>
    <property type="match status" value="1"/>
</dbReference>
<dbReference type="Pfam" id="PF21368">
    <property type="entry name" value="AI2M-like_HNH"/>
    <property type="match status" value="1"/>
</dbReference>
<feature type="domain" description="Reverse transcriptase" evidence="1">
    <location>
        <begin position="69"/>
        <end position="364"/>
    </location>
</feature>
<keyword evidence="2" id="KW-0808">Transferase</keyword>
<dbReference type="GO" id="GO:0003964">
    <property type="term" value="F:RNA-directed DNA polymerase activity"/>
    <property type="evidence" value="ECO:0007669"/>
    <property type="project" value="UniProtKB-KW"/>
</dbReference>
<dbReference type="InterPro" id="IPR043502">
    <property type="entry name" value="DNA/RNA_pol_sf"/>
</dbReference>
<dbReference type="InterPro" id="IPR024937">
    <property type="entry name" value="Domain_X"/>
</dbReference>
<dbReference type="Pfam" id="PF01348">
    <property type="entry name" value="Intron_maturas2"/>
    <property type="match status" value="1"/>
</dbReference>
<dbReference type="PANTHER" id="PTHR34047:SF8">
    <property type="entry name" value="PROTEIN YKFC"/>
    <property type="match status" value="1"/>
</dbReference>
<evidence type="ECO:0000313" key="3">
    <source>
        <dbReference type="Proteomes" id="UP000251853"/>
    </source>
</evidence>
<dbReference type="PROSITE" id="PS50878">
    <property type="entry name" value="RT_POL"/>
    <property type="match status" value="1"/>
</dbReference>
<keyword evidence="2" id="KW-0548">Nucleotidyltransferase</keyword>
<dbReference type="InterPro" id="IPR049030">
    <property type="entry name" value="AI2M-like_HNH"/>
</dbReference>
<keyword evidence="3" id="KW-1185">Reference proteome</keyword>
<dbReference type="AlphaFoldDB" id="A0A2X2VRX0"/>
<sequence length="595" mass="69415">MRSPEAVLKSLKSHSVSPGYRYERLYRNLYNPAFYLLAYQQTYSKPGNMSPGVDGKTFDGMNLARVNKIITSMKDHSYCPKPARRTYIPKKNGKLRPLGIQSSDDKLVQQVMKMMLENIYEDTFTDTSHGFRPNRSCHSALSQIKINFTGVRWFIEGDIHSYFDMVDHHVLISILRRRIKDEAFISLIWKFLRAGHLENGQLHRPDRGLHQGSIISPILANIYLNELDCFMATYKTSFDKGTKRQLSKEYISVQNKEQRLRKSISGLAGNSRERTQKLKELKALRNQRVSMSCSQPMDSSFRRIFYQRYADDFLIGIIGSKQDAIATKQVIQSFLLKELHLELSEEKTLVTHGYEKAQFLGYEITIGRKGVPSRDKLGKLSDRHHGRVRLYLPKQAWLKKLIQSEAIKIEHNADGKEIWKPKTRNNLLYLPDHESFRIYNWEIVGLYQYYRFADNASVLNDYYYIMKYSLAKTLAGKHKSSVHKIMRKYFREGRMQTRYQTHNGFKTVYLYDYGFKKQPIITNHASKKQSKELLTRFSKDCCELCGETKPGTIVHHVRKLSELSGVTDWERKMLEMNRKTLVVCETCYSKIVSGF</sequence>
<evidence type="ECO:0000313" key="2">
    <source>
        <dbReference type="EMBL" id="SQB04600.1"/>
    </source>
</evidence>
<dbReference type="RefSeq" id="WP_112481553.1">
    <property type="nucleotide sequence ID" value="NZ_JAIWZC010000001.1"/>
</dbReference>
<evidence type="ECO:0000259" key="1">
    <source>
        <dbReference type="PROSITE" id="PS50878"/>
    </source>
</evidence>
<name>A0A2X2VRX0_9FIRM</name>
<gene>
    <name evidence="2" type="primary">ltrA_11</name>
    <name evidence="2" type="ORF">NCTC11224_01017</name>
</gene>
<dbReference type="SUPFAM" id="SSF56672">
    <property type="entry name" value="DNA/RNA polymerases"/>
    <property type="match status" value="1"/>
</dbReference>
<dbReference type="EMBL" id="UAVW01000001">
    <property type="protein sequence ID" value="SQB04600.1"/>
    <property type="molecule type" value="Genomic_DNA"/>
</dbReference>
<accession>A0A2X2VRX0</accession>